<reference evidence="2" key="2">
    <citation type="journal article" date="2024" name="Plant">
        <title>Genomic evolution and insights into agronomic trait innovations of Sesamum species.</title>
        <authorList>
            <person name="Miao H."/>
            <person name="Wang L."/>
            <person name="Qu L."/>
            <person name="Liu H."/>
            <person name="Sun Y."/>
            <person name="Le M."/>
            <person name="Wang Q."/>
            <person name="Wei S."/>
            <person name="Zheng Y."/>
            <person name="Lin W."/>
            <person name="Duan Y."/>
            <person name="Cao H."/>
            <person name="Xiong S."/>
            <person name="Wang X."/>
            <person name="Wei L."/>
            <person name="Li C."/>
            <person name="Ma Q."/>
            <person name="Ju M."/>
            <person name="Zhao R."/>
            <person name="Li G."/>
            <person name="Mu C."/>
            <person name="Tian Q."/>
            <person name="Mei H."/>
            <person name="Zhang T."/>
            <person name="Gao T."/>
            <person name="Zhang H."/>
        </authorList>
    </citation>
    <scope>NUCLEOTIDE SEQUENCE</scope>
    <source>
        <strain evidence="2">KEN8</strain>
    </source>
</reference>
<feature type="compositionally biased region" description="Polar residues" evidence="1">
    <location>
        <begin position="7"/>
        <end position="24"/>
    </location>
</feature>
<dbReference type="AlphaFoldDB" id="A0AAW2JG83"/>
<dbReference type="EMBL" id="JACGWM010001375">
    <property type="protein sequence ID" value="KAL0293359.1"/>
    <property type="molecule type" value="Genomic_DNA"/>
</dbReference>
<feature type="region of interest" description="Disordered" evidence="1">
    <location>
        <begin position="1"/>
        <end position="24"/>
    </location>
</feature>
<dbReference type="CDD" id="cd09272">
    <property type="entry name" value="RNase_HI_RT_Ty1"/>
    <property type="match status" value="1"/>
</dbReference>
<organism evidence="2">
    <name type="scientific">Sesamum calycinum</name>
    <dbReference type="NCBI Taxonomy" id="2727403"/>
    <lineage>
        <taxon>Eukaryota</taxon>
        <taxon>Viridiplantae</taxon>
        <taxon>Streptophyta</taxon>
        <taxon>Embryophyta</taxon>
        <taxon>Tracheophyta</taxon>
        <taxon>Spermatophyta</taxon>
        <taxon>Magnoliopsida</taxon>
        <taxon>eudicotyledons</taxon>
        <taxon>Gunneridae</taxon>
        <taxon>Pentapetalae</taxon>
        <taxon>asterids</taxon>
        <taxon>lamiids</taxon>
        <taxon>Lamiales</taxon>
        <taxon>Pedaliaceae</taxon>
        <taxon>Sesamum</taxon>
    </lineage>
</organism>
<name>A0AAW2JG83_9LAMI</name>
<comment type="caution">
    <text evidence="2">The sequence shown here is derived from an EMBL/GenBank/DDBJ whole genome shotgun (WGS) entry which is preliminary data.</text>
</comment>
<evidence type="ECO:0000256" key="1">
    <source>
        <dbReference type="SAM" id="MobiDB-lite"/>
    </source>
</evidence>
<gene>
    <name evidence="2" type="ORF">Scaly_3143700</name>
</gene>
<protein>
    <submittedName>
        <fullName evidence="2">Retrovirus-related Pol polyprotein from transposon TNT 1-94</fullName>
    </submittedName>
</protein>
<sequence length="341" mass="37762">MHVTAIIPQSQRTNSRTIGTENPSHTDQALRGFHMTIPRESLQSVYYLANEPTKTAQTTYVSYRRNTAAVLSASHHRTLDAQSRGPRLGNIPDRSLGVCFIAAKLMRNSTGVNLSICGHFIVILKPRSISVANPNWPLVSLPTIFMDQREGFTSVGEKTKGLSSPKNEHDPCVYKTISESSVADLVLYVNDILLIGDDVKMLGDIKVWLSTQCSTKGYGLDIAYAFECDKQISGMRRGGGALEHGQDHFQKSSKQATTGDSTMEAEYIVASKAAKEAVWMKNYIQELGVVPPIAEPVVVFCNNNGAIAQAKELRPHHHSKHILRCYYLLREMVSRGDVRMD</sequence>
<evidence type="ECO:0000313" key="2">
    <source>
        <dbReference type="EMBL" id="KAL0293359.1"/>
    </source>
</evidence>
<proteinExistence type="predicted"/>
<reference evidence="2" key="1">
    <citation type="submission" date="2020-06" db="EMBL/GenBank/DDBJ databases">
        <authorList>
            <person name="Li T."/>
            <person name="Hu X."/>
            <person name="Zhang T."/>
            <person name="Song X."/>
            <person name="Zhang H."/>
            <person name="Dai N."/>
            <person name="Sheng W."/>
            <person name="Hou X."/>
            <person name="Wei L."/>
        </authorList>
    </citation>
    <scope>NUCLEOTIDE SEQUENCE</scope>
    <source>
        <strain evidence="2">KEN8</strain>
        <tissue evidence="2">Leaf</tissue>
    </source>
</reference>
<accession>A0AAW2JG83</accession>